<evidence type="ECO:0000256" key="1">
    <source>
        <dbReference type="ARBA" id="ARBA00022729"/>
    </source>
</evidence>
<dbReference type="InterPro" id="IPR003882">
    <property type="entry name" value="Pistil_extensin"/>
</dbReference>
<feature type="compositionally biased region" description="Pro residues" evidence="2">
    <location>
        <begin position="57"/>
        <end position="105"/>
    </location>
</feature>
<keyword evidence="1 3" id="KW-0732">Signal</keyword>
<accession>A0A6J1K0H2</accession>
<name>A0A6J1K0H2_CUCMA</name>
<dbReference type="PRINTS" id="PR01218">
    <property type="entry name" value="PSTLEXTENSIN"/>
</dbReference>
<dbReference type="GeneID" id="111490464"/>
<sequence length="243" mass="26576">MASLTISLFVITLLFHCSFNVFEAAEYHESPAPAPADHHLVAPSPHHLAPSSESPIPHQPPSQSPVPHHLPPPSESPIPHQPPSQSPVPHHLPPSPSPHYAPVEPPKPHTYHQRRSIEVEGVVYCKSCKYPGVETLLDAKPLSGAMVQMTCKNTKYSRVVVIATTDNNGYFWLAAKDVSSHAYHRCKVYNVKSSNKNCTITSKMNGGIEGAELKPVKAFLDAEKKPVVLYSVGPLAYEPTCPR</sequence>
<dbReference type="PANTHER" id="PTHR33470:SF22">
    <property type="entry name" value="POLLEN OLE E 1 ALLERGEN AND EXTENSIN FAMILY PROTEIN"/>
    <property type="match status" value="1"/>
</dbReference>
<evidence type="ECO:0000256" key="3">
    <source>
        <dbReference type="SAM" id="SignalP"/>
    </source>
</evidence>
<evidence type="ECO:0000313" key="4">
    <source>
        <dbReference type="Proteomes" id="UP000504608"/>
    </source>
</evidence>
<dbReference type="KEGG" id="cmax:111490464"/>
<protein>
    <submittedName>
        <fullName evidence="5">Non-classical arabinogalactan protein 31-like</fullName>
    </submittedName>
</protein>
<gene>
    <name evidence="5" type="primary">LOC111490464</name>
</gene>
<evidence type="ECO:0000313" key="5">
    <source>
        <dbReference type="RefSeq" id="XP_022994866.1"/>
    </source>
</evidence>
<dbReference type="PANTHER" id="PTHR33470">
    <property type="entry name" value="OS01G0164075 PROTEIN"/>
    <property type="match status" value="1"/>
</dbReference>
<dbReference type="OrthoDB" id="665669at2759"/>
<dbReference type="GO" id="GO:0071944">
    <property type="term" value="C:cell periphery"/>
    <property type="evidence" value="ECO:0007669"/>
    <property type="project" value="TreeGrafter"/>
</dbReference>
<proteinExistence type="predicted"/>
<feature type="chain" id="PRO_5026848644" evidence="3">
    <location>
        <begin position="25"/>
        <end position="243"/>
    </location>
</feature>
<evidence type="ECO:0000256" key="2">
    <source>
        <dbReference type="SAM" id="MobiDB-lite"/>
    </source>
</evidence>
<reference evidence="5" key="1">
    <citation type="submission" date="2025-08" db="UniProtKB">
        <authorList>
            <consortium name="RefSeq"/>
        </authorList>
    </citation>
    <scope>IDENTIFICATION</scope>
    <source>
        <tissue evidence="5">Young leaves</tissue>
    </source>
</reference>
<feature type="signal peptide" evidence="3">
    <location>
        <begin position="1"/>
        <end position="24"/>
    </location>
</feature>
<dbReference type="RefSeq" id="XP_022994866.1">
    <property type="nucleotide sequence ID" value="XM_023139098.1"/>
</dbReference>
<keyword evidence="4" id="KW-1185">Reference proteome</keyword>
<feature type="region of interest" description="Disordered" evidence="2">
    <location>
        <begin position="31"/>
        <end position="111"/>
    </location>
</feature>
<dbReference type="Pfam" id="PF01190">
    <property type="entry name" value="Pollen_Ole_e_1"/>
    <property type="match status" value="1"/>
</dbReference>
<organism evidence="4 5">
    <name type="scientific">Cucurbita maxima</name>
    <name type="common">Pumpkin</name>
    <name type="synonym">Winter squash</name>
    <dbReference type="NCBI Taxonomy" id="3661"/>
    <lineage>
        <taxon>Eukaryota</taxon>
        <taxon>Viridiplantae</taxon>
        <taxon>Streptophyta</taxon>
        <taxon>Embryophyta</taxon>
        <taxon>Tracheophyta</taxon>
        <taxon>Spermatophyta</taxon>
        <taxon>Magnoliopsida</taxon>
        <taxon>eudicotyledons</taxon>
        <taxon>Gunneridae</taxon>
        <taxon>Pentapetalae</taxon>
        <taxon>rosids</taxon>
        <taxon>fabids</taxon>
        <taxon>Cucurbitales</taxon>
        <taxon>Cucurbitaceae</taxon>
        <taxon>Cucurbiteae</taxon>
        <taxon>Cucurbita</taxon>
    </lineage>
</organism>
<dbReference type="AlphaFoldDB" id="A0A6J1K0H2"/>
<dbReference type="Proteomes" id="UP000504608">
    <property type="component" value="Unplaced"/>
</dbReference>